<name>A0A6A6I7T9_9PLEO</name>
<organism evidence="1 2">
    <name type="scientific">Trematosphaeria pertusa</name>
    <dbReference type="NCBI Taxonomy" id="390896"/>
    <lineage>
        <taxon>Eukaryota</taxon>
        <taxon>Fungi</taxon>
        <taxon>Dikarya</taxon>
        <taxon>Ascomycota</taxon>
        <taxon>Pezizomycotina</taxon>
        <taxon>Dothideomycetes</taxon>
        <taxon>Pleosporomycetidae</taxon>
        <taxon>Pleosporales</taxon>
        <taxon>Massarineae</taxon>
        <taxon>Trematosphaeriaceae</taxon>
        <taxon>Trematosphaeria</taxon>
    </lineage>
</organism>
<gene>
    <name evidence="1" type="ORF">BU26DRAFT_567766</name>
</gene>
<evidence type="ECO:0000313" key="2">
    <source>
        <dbReference type="Proteomes" id="UP000800094"/>
    </source>
</evidence>
<evidence type="ECO:0000313" key="1">
    <source>
        <dbReference type="EMBL" id="KAF2246279.1"/>
    </source>
</evidence>
<reference evidence="1" key="1">
    <citation type="journal article" date="2020" name="Stud. Mycol.">
        <title>101 Dothideomycetes genomes: a test case for predicting lifestyles and emergence of pathogens.</title>
        <authorList>
            <person name="Haridas S."/>
            <person name="Albert R."/>
            <person name="Binder M."/>
            <person name="Bloem J."/>
            <person name="Labutti K."/>
            <person name="Salamov A."/>
            <person name="Andreopoulos B."/>
            <person name="Baker S."/>
            <person name="Barry K."/>
            <person name="Bills G."/>
            <person name="Bluhm B."/>
            <person name="Cannon C."/>
            <person name="Castanera R."/>
            <person name="Culley D."/>
            <person name="Daum C."/>
            <person name="Ezra D."/>
            <person name="Gonzalez J."/>
            <person name="Henrissat B."/>
            <person name="Kuo A."/>
            <person name="Liang C."/>
            <person name="Lipzen A."/>
            <person name="Lutzoni F."/>
            <person name="Magnuson J."/>
            <person name="Mondo S."/>
            <person name="Nolan M."/>
            <person name="Ohm R."/>
            <person name="Pangilinan J."/>
            <person name="Park H.-J."/>
            <person name="Ramirez L."/>
            <person name="Alfaro M."/>
            <person name="Sun H."/>
            <person name="Tritt A."/>
            <person name="Yoshinaga Y."/>
            <person name="Zwiers L.-H."/>
            <person name="Turgeon B."/>
            <person name="Goodwin S."/>
            <person name="Spatafora J."/>
            <person name="Crous P."/>
            <person name="Grigoriev I."/>
        </authorList>
    </citation>
    <scope>NUCLEOTIDE SEQUENCE</scope>
    <source>
        <strain evidence="1">CBS 122368</strain>
    </source>
</reference>
<dbReference type="AlphaFoldDB" id="A0A6A6I7T9"/>
<dbReference type="GeneID" id="54587019"/>
<dbReference type="RefSeq" id="XP_033681283.1">
    <property type="nucleotide sequence ID" value="XM_033833689.1"/>
</dbReference>
<keyword evidence="2" id="KW-1185">Reference proteome</keyword>
<sequence>MESKLLVLRFDLIRLGDSISYGAKHLGGDEKRNNKDDEEYRDAASMADKIATLALDLDLNCPPESKPDTLEHTKEYIAWKQKSAEIAKDLGRHAYDMHTVIELLIDVEESRVGCKSRILDAARKESGGIYKEAREFEEYFDGYARWLNEEGFGDGGRVLHIPPPSTSL</sequence>
<dbReference type="EMBL" id="ML987199">
    <property type="protein sequence ID" value="KAF2246279.1"/>
    <property type="molecule type" value="Genomic_DNA"/>
</dbReference>
<proteinExistence type="predicted"/>
<protein>
    <submittedName>
        <fullName evidence="1">Uncharacterized protein</fullName>
    </submittedName>
</protein>
<dbReference type="Proteomes" id="UP000800094">
    <property type="component" value="Unassembled WGS sequence"/>
</dbReference>
<accession>A0A6A6I7T9</accession>